<organism evidence="1 3">
    <name type="scientific">Adineta ricciae</name>
    <name type="common">Rotifer</name>
    <dbReference type="NCBI Taxonomy" id="249248"/>
    <lineage>
        <taxon>Eukaryota</taxon>
        <taxon>Metazoa</taxon>
        <taxon>Spiralia</taxon>
        <taxon>Gnathifera</taxon>
        <taxon>Rotifera</taxon>
        <taxon>Eurotatoria</taxon>
        <taxon>Bdelloidea</taxon>
        <taxon>Adinetida</taxon>
        <taxon>Adinetidae</taxon>
        <taxon>Adineta</taxon>
    </lineage>
</organism>
<name>A0A813RML1_ADIRI</name>
<dbReference type="EMBL" id="CAJNOR010000072">
    <property type="protein sequence ID" value="CAF0784649.1"/>
    <property type="molecule type" value="Genomic_DNA"/>
</dbReference>
<evidence type="ECO:0000313" key="3">
    <source>
        <dbReference type="Proteomes" id="UP000663828"/>
    </source>
</evidence>
<proteinExistence type="predicted"/>
<dbReference type="InterPro" id="IPR006740">
    <property type="entry name" value="DUF604"/>
</dbReference>
<protein>
    <recommendedName>
        <fullName evidence="4">Hexosyltransferase</fullName>
    </recommendedName>
</protein>
<dbReference type="Proteomes" id="UP000663852">
    <property type="component" value="Unassembled WGS sequence"/>
</dbReference>
<sequence length="153" mass="17418">MCNVRKLEQFQGSTPSPTPSRSQLIYLGNISDRQQSIITHGDYFAYGGGGILLSRTLVAYLLPWIDQCQKKYLTSFGGDEMIGRCVTEYLHLNQTQNPHFHQVDHQGELRGYLQSGINCLISLHHMFAYWQPFPVRHTSNKSQTMSLLSLGKQ</sequence>
<dbReference type="AlphaFoldDB" id="A0A813RML1"/>
<dbReference type="Gene3D" id="3.90.550.50">
    <property type="match status" value="1"/>
</dbReference>
<reference evidence="1" key="1">
    <citation type="submission" date="2021-02" db="EMBL/GenBank/DDBJ databases">
        <authorList>
            <person name="Nowell W R."/>
        </authorList>
    </citation>
    <scope>NUCLEOTIDE SEQUENCE</scope>
</reference>
<dbReference type="PANTHER" id="PTHR10811">
    <property type="entry name" value="FRINGE-RELATED"/>
    <property type="match status" value="1"/>
</dbReference>
<comment type="caution">
    <text evidence="1">The sequence shown here is derived from an EMBL/GenBank/DDBJ whole genome shotgun (WGS) entry which is preliminary data.</text>
</comment>
<gene>
    <name evidence="2" type="ORF">EDS130_LOCUS37579</name>
    <name evidence="1" type="ORF">XAT740_LOCUS2159</name>
</gene>
<evidence type="ECO:0000313" key="1">
    <source>
        <dbReference type="EMBL" id="CAF0784649.1"/>
    </source>
</evidence>
<dbReference type="EMBL" id="CAJNOJ010000373">
    <property type="protein sequence ID" value="CAF1422276.1"/>
    <property type="molecule type" value="Genomic_DNA"/>
</dbReference>
<evidence type="ECO:0000313" key="2">
    <source>
        <dbReference type="EMBL" id="CAF1422276.1"/>
    </source>
</evidence>
<dbReference type="OrthoDB" id="421979at2759"/>
<dbReference type="Pfam" id="PF04646">
    <property type="entry name" value="DUF604"/>
    <property type="match status" value="1"/>
</dbReference>
<evidence type="ECO:0008006" key="4">
    <source>
        <dbReference type="Google" id="ProtNLM"/>
    </source>
</evidence>
<dbReference type="Proteomes" id="UP000663828">
    <property type="component" value="Unassembled WGS sequence"/>
</dbReference>
<keyword evidence="3" id="KW-1185">Reference proteome</keyword>
<accession>A0A813RML1</accession>